<dbReference type="PANTHER" id="PTHR11669:SF0">
    <property type="entry name" value="PROTEIN STICHEL-LIKE 2"/>
    <property type="match status" value="1"/>
</dbReference>
<evidence type="ECO:0000256" key="6">
    <source>
        <dbReference type="ARBA" id="ARBA00022741"/>
    </source>
</evidence>
<comment type="function">
    <text evidence="11">DNA polymerase III is a complex, multichain enzyme responsible for most of the replicative synthesis in bacteria. This DNA polymerase also exhibits 3' to 5' exonuclease activity.</text>
</comment>
<feature type="region of interest" description="Disordered" evidence="12">
    <location>
        <begin position="532"/>
        <end position="564"/>
    </location>
</feature>
<dbReference type="Pfam" id="PF12169">
    <property type="entry name" value="DNA_pol3_gamma3"/>
    <property type="match status" value="1"/>
</dbReference>
<dbReference type="GO" id="GO:0003887">
    <property type="term" value="F:DNA-directed DNA polymerase activity"/>
    <property type="evidence" value="ECO:0007669"/>
    <property type="project" value="UniProtKB-KW"/>
</dbReference>
<dbReference type="EMBL" id="CP037899">
    <property type="protein sequence ID" value="QDQ41937.1"/>
    <property type="molecule type" value="Genomic_DNA"/>
</dbReference>
<evidence type="ECO:0000256" key="4">
    <source>
        <dbReference type="ARBA" id="ARBA00022705"/>
    </source>
</evidence>
<dbReference type="SUPFAM" id="SSF48019">
    <property type="entry name" value="post-AAA+ oligomerization domain-like"/>
    <property type="match status" value="1"/>
</dbReference>
<gene>
    <name evidence="11" type="primary">dnaX</name>
    <name evidence="14" type="ORF">A946_04340</name>
    <name evidence="15" type="ORF">kam1_690</name>
</gene>
<evidence type="ECO:0000313" key="14">
    <source>
        <dbReference type="EMBL" id="KIE58675.1"/>
    </source>
</evidence>
<dbReference type="GO" id="GO:0009360">
    <property type="term" value="C:DNA polymerase III complex"/>
    <property type="evidence" value="ECO:0007669"/>
    <property type="project" value="InterPro"/>
</dbReference>
<dbReference type="InterPro" id="IPR022754">
    <property type="entry name" value="DNA_pol_III_gamma-3"/>
</dbReference>
<dbReference type="Proteomes" id="UP000031594">
    <property type="component" value="Unassembled WGS sequence"/>
</dbReference>
<dbReference type="FunFam" id="1.10.8.60:FF:000013">
    <property type="entry name" value="DNA polymerase III subunit gamma/tau"/>
    <property type="match status" value="1"/>
</dbReference>
<dbReference type="GO" id="GO:0005524">
    <property type="term" value="F:ATP binding"/>
    <property type="evidence" value="ECO:0007669"/>
    <property type="project" value="UniProtKB-KW"/>
</dbReference>
<dbReference type="SMART" id="SM00382">
    <property type="entry name" value="AAA"/>
    <property type="match status" value="1"/>
</dbReference>
<keyword evidence="2 11" id="KW-0808">Transferase</keyword>
<dbReference type="InterPro" id="IPR012763">
    <property type="entry name" value="DNA_pol_III_sug/sutau_N"/>
</dbReference>
<dbReference type="FunFam" id="3.40.50.300:FF:000014">
    <property type="entry name" value="DNA polymerase III subunit gamma/tau"/>
    <property type="match status" value="1"/>
</dbReference>
<dbReference type="NCBIfam" id="NF004046">
    <property type="entry name" value="PRK05563.1"/>
    <property type="match status" value="1"/>
</dbReference>
<evidence type="ECO:0000256" key="9">
    <source>
        <dbReference type="ARBA" id="ARBA00022932"/>
    </source>
</evidence>
<keyword evidence="5" id="KW-0479">Metal-binding</keyword>
<evidence type="ECO:0000313" key="17">
    <source>
        <dbReference type="Proteomes" id="UP000315925"/>
    </source>
</evidence>
<protein>
    <recommendedName>
        <fullName evidence="11">DNA polymerase III subunit gamma/tau</fullName>
        <ecNumber evidence="11">2.7.7.7</ecNumber>
    </recommendedName>
</protein>
<evidence type="ECO:0000256" key="10">
    <source>
        <dbReference type="ARBA" id="ARBA00049244"/>
    </source>
</evidence>
<evidence type="ECO:0000256" key="8">
    <source>
        <dbReference type="ARBA" id="ARBA00022840"/>
    </source>
</evidence>
<evidence type="ECO:0000256" key="3">
    <source>
        <dbReference type="ARBA" id="ARBA00022695"/>
    </source>
</evidence>
<evidence type="ECO:0000313" key="16">
    <source>
        <dbReference type="Proteomes" id="UP000031594"/>
    </source>
</evidence>
<feature type="compositionally biased region" description="Low complexity" evidence="12">
    <location>
        <begin position="534"/>
        <end position="544"/>
    </location>
</feature>
<sequence length="596" mass="67390">MYQVFSRKYRPKVFSEVVGQDHVVRTLKNAIRLQRVAHAYLFSGPRGTGKTTLARILAKSLNCTDGPNADFDPNDPICLDIDAGRSFDCIEIDGASNNGVDQVRDLREAAKTLPVQSRYKIYIIDEVHMLTQAAFNALLKILEEPPQHVKFIFATTEPHKIPTTVISRCQRFHFKRIPRKLIADHLQKICSYEHIDADRKALEIIADMSEGALRDAEIALDQLISFYGERIDLASVQEMFGIVGWEPLCGILKDIASGQSLEALKKVHMLLESGKDPTLLAREFRNLLHNVALFKASITTLKGQLDPEELEWIREVSNHLSLPLVIDLLEAMDSWENKLRYALHKEVLFEIAILELSQLKEKVALEELLAMWSRSEGNLLEEKIFPLPSAKKEDKPIEEASFEAITSLPKDKTSESAKSQADNTSLISVADSIVDKEEDPREPLPSSDSPAQKWAFVVESFSASNPAFKEIAKHLHFYELGAEELRINHSMEPTEFAKRIAPFYPSLNLEVKKVFDKKLVFFPLHIKATTAVTKSESSSKNKNNGYANKTNEEKNQTDNFSIDESSLKNDPLIKEALEIFKGKILRIEKRNKEEGP</sequence>
<keyword evidence="7" id="KW-0862">Zinc</keyword>
<dbReference type="SUPFAM" id="SSF52540">
    <property type="entry name" value="P-loop containing nucleoside triphosphate hydrolases"/>
    <property type="match status" value="1"/>
</dbReference>
<dbReference type="AlphaFoldDB" id="A0A0C1V4M6"/>
<dbReference type="KEGG" id="mkc:kam1_690"/>
<dbReference type="EMBL" id="JQNX01000003">
    <property type="protein sequence ID" value="KIE58675.1"/>
    <property type="molecule type" value="Genomic_DNA"/>
</dbReference>
<dbReference type="InterPro" id="IPR027417">
    <property type="entry name" value="P-loop_NTPase"/>
</dbReference>
<dbReference type="GO" id="GO:0003677">
    <property type="term" value="F:DNA binding"/>
    <property type="evidence" value="ECO:0007669"/>
    <property type="project" value="InterPro"/>
</dbReference>
<evidence type="ECO:0000256" key="1">
    <source>
        <dbReference type="ARBA" id="ARBA00006360"/>
    </source>
</evidence>
<dbReference type="GO" id="GO:0046872">
    <property type="term" value="F:metal ion binding"/>
    <property type="evidence" value="ECO:0007669"/>
    <property type="project" value="UniProtKB-KW"/>
</dbReference>
<dbReference type="InterPro" id="IPR050238">
    <property type="entry name" value="DNA_Rep/Repair_Clamp_Loader"/>
</dbReference>
<evidence type="ECO:0000256" key="12">
    <source>
        <dbReference type="SAM" id="MobiDB-lite"/>
    </source>
</evidence>
<evidence type="ECO:0000313" key="15">
    <source>
        <dbReference type="EMBL" id="QDQ41937.1"/>
    </source>
</evidence>
<dbReference type="InterPro" id="IPR008921">
    <property type="entry name" value="DNA_pol3_clamp-load_cplx_C"/>
</dbReference>
<comment type="subunit">
    <text evidence="11">DNA polymerase III contains a core (composed of alpha, epsilon and theta chains) that associates with a tau subunit. This core dimerizes to form the POLIII' complex. PolIII' associates with the gamma complex (composed of gamma, delta, delta', psi and chi chains) and with the beta chain to form the complete DNA polymerase III complex.</text>
</comment>
<dbReference type="PANTHER" id="PTHR11669">
    <property type="entry name" value="REPLICATION FACTOR C / DNA POLYMERASE III GAMMA-TAU SUBUNIT"/>
    <property type="match status" value="1"/>
</dbReference>
<reference evidence="17" key="3">
    <citation type="submission" date="2019-03" db="EMBL/GenBank/DDBJ databases">
        <title>Complete genome of Methylacidiphilum kamchatkense Kam1.</title>
        <authorList>
            <person name="Kruse T."/>
            <person name="Murarilal Ratnadevi C."/>
            <person name="Erikstad H.-A."/>
            <person name="Birkeland N.-K."/>
        </authorList>
    </citation>
    <scope>NUCLEOTIDE SEQUENCE [LARGE SCALE GENOMIC DNA]</scope>
    <source>
        <strain evidence="17">kam1</strain>
    </source>
</reference>
<dbReference type="InterPro" id="IPR003593">
    <property type="entry name" value="AAA+_ATPase"/>
</dbReference>
<evidence type="ECO:0000259" key="13">
    <source>
        <dbReference type="SMART" id="SM00382"/>
    </source>
</evidence>
<dbReference type="CDD" id="cd18137">
    <property type="entry name" value="HLD_clamp_pol_III_gamma_tau"/>
    <property type="match status" value="1"/>
</dbReference>
<dbReference type="RefSeq" id="WP_039721146.1">
    <property type="nucleotide sequence ID" value="NZ_CP037899.1"/>
</dbReference>
<keyword evidence="3 11" id="KW-0548">Nucleotidyltransferase</keyword>
<dbReference type="Proteomes" id="UP000315925">
    <property type="component" value="Chromosome"/>
</dbReference>
<feature type="region of interest" description="Disordered" evidence="12">
    <location>
        <begin position="404"/>
        <end position="423"/>
    </location>
</feature>
<dbReference type="EC" id="2.7.7.7" evidence="11"/>
<keyword evidence="9 11" id="KW-0239">DNA-directed DNA polymerase</keyword>
<dbReference type="OrthoDB" id="9810148at2"/>
<dbReference type="Pfam" id="PF13177">
    <property type="entry name" value="DNA_pol3_delta2"/>
    <property type="match status" value="1"/>
</dbReference>
<keyword evidence="8 11" id="KW-0067">ATP-binding</keyword>
<keyword evidence="16" id="KW-1185">Reference proteome</keyword>
<dbReference type="Gene3D" id="1.10.8.60">
    <property type="match status" value="1"/>
</dbReference>
<reference evidence="14 16" key="1">
    <citation type="submission" date="2014-08" db="EMBL/GenBank/DDBJ databases">
        <title>Methylacidiphilum kamchatkense strain Kam1 draft genome sequence.</title>
        <authorList>
            <person name="Birkeland N.-K."/>
            <person name="Erikstad H.A."/>
        </authorList>
    </citation>
    <scope>NUCLEOTIDE SEQUENCE [LARGE SCALE GENOMIC DNA]</scope>
    <source>
        <strain evidence="14 16">Kam1</strain>
    </source>
</reference>
<dbReference type="InterPro" id="IPR001270">
    <property type="entry name" value="ClpA/B"/>
</dbReference>
<comment type="catalytic activity">
    <reaction evidence="10 11">
        <text>DNA(n) + a 2'-deoxyribonucleoside 5'-triphosphate = DNA(n+1) + diphosphate</text>
        <dbReference type="Rhea" id="RHEA:22508"/>
        <dbReference type="Rhea" id="RHEA-COMP:17339"/>
        <dbReference type="Rhea" id="RHEA-COMP:17340"/>
        <dbReference type="ChEBI" id="CHEBI:33019"/>
        <dbReference type="ChEBI" id="CHEBI:61560"/>
        <dbReference type="ChEBI" id="CHEBI:173112"/>
        <dbReference type="EC" id="2.7.7.7"/>
    </reaction>
</comment>
<dbReference type="InterPro" id="IPR045085">
    <property type="entry name" value="HLD_clamp_pol_III_gamma_tau"/>
</dbReference>
<evidence type="ECO:0000256" key="2">
    <source>
        <dbReference type="ARBA" id="ARBA00022679"/>
    </source>
</evidence>
<organism evidence="15 17">
    <name type="scientific">Methylacidiphilum kamchatkense Kam1</name>
    <dbReference type="NCBI Taxonomy" id="1202785"/>
    <lineage>
        <taxon>Bacteria</taxon>
        <taxon>Pseudomonadati</taxon>
        <taxon>Verrucomicrobiota</taxon>
        <taxon>Methylacidiphilae</taxon>
        <taxon>Methylacidiphilales</taxon>
        <taxon>Methylacidiphilaceae</taxon>
        <taxon>Methylacidiphilum (ex Ratnadevi et al. 2023)</taxon>
    </lineage>
</organism>
<keyword evidence="6 11" id="KW-0547">Nucleotide-binding</keyword>
<dbReference type="Pfam" id="PF22608">
    <property type="entry name" value="DNAX_ATPase_lid"/>
    <property type="match status" value="1"/>
</dbReference>
<keyword evidence="4 11" id="KW-0235">DNA replication</keyword>
<proteinExistence type="inferred from homology"/>
<name>A0A0C1V4M6_9BACT</name>
<dbReference type="Gene3D" id="3.40.50.300">
    <property type="entry name" value="P-loop containing nucleotide triphosphate hydrolases"/>
    <property type="match status" value="1"/>
</dbReference>
<reference evidence="15" key="2">
    <citation type="journal article" date="2019" name="BMC Genomics">
        <title>Complete genome sequence analysis of the thermoacidophilic verrucomicrobial methanotroph 'Candidatus Methylacidiphilum kamchatkense' strain Kam1 and comparison with its closest relatives.</title>
        <authorList>
            <person name="Kruse T."/>
            <person name="Ratnadevi C.M."/>
            <person name="Erikstad H.A."/>
            <person name="Birkeland N.K."/>
        </authorList>
    </citation>
    <scope>NUCLEOTIDE SEQUENCE</scope>
    <source>
        <strain evidence="15">Kam1</strain>
    </source>
</reference>
<dbReference type="PRINTS" id="PR00300">
    <property type="entry name" value="CLPPROTEASEA"/>
</dbReference>
<dbReference type="GO" id="GO:0006261">
    <property type="term" value="P:DNA-templated DNA replication"/>
    <property type="evidence" value="ECO:0007669"/>
    <property type="project" value="TreeGrafter"/>
</dbReference>
<comment type="similarity">
    <text evidence="1 11">Belongs to the DnaX/STICHEL family.</text>
</comment>
<evidence type="ECO:0000256" key="5">
    <source>
        <dbReference type="ARBA" id="ARBA00022723"/>
    </source>
</evidence>
<dbReference type="CDD" id="cd00009">
    <property type="entry name" value="AAA"/>
    <property type="match status" value="1"/>
</dbReference>
<accession>A0A0C1V4M6</accession>
<evidence type="ECO:0000256" key="11">
    <source>
        <dbReference type="RuleBase" id="RU364063"/>
    </source>
</evidence>
<dbReference type="STRING" id="1202785.A946_04340"/>
<dbReference type="NCBIfam" id="TIGR02397">
    <property type="entry name" value="dnaX_nterm"/>
    <property type="match status" value="1"/>
</dbReference>
<feature type="domain" description="AAA+ ATPase" evidence="13">
    <location>
        <begin position="36"/>
        <end position="178"/>
    </location>
</feature>
<dbReference type="Gene3D" id="1.20.272.10">
    <property type="match status" value="1"/>
</dbReference>
<evidence type="ECO:0000256" key="7">
    <source>
        <dbReference type="ARBA" id="ARBA00022833"/>
    </source>
</evidence>